<accession>A0ACC1NNC2</accession>
<reference evidence="1" key="1">
    <citation type="submission" date="2022-08" db="EMBL/GenBank/DDBJ databases">
        <title>Genome Sequence of Lecanicillium fungicola.</title>
        <authorList>
            <person name="Buettner E."/>
        </authorList>
    </citation>
    <scope>NUCLEOTIDE SEQUENCE</scope>
    <source>
        <strain evidence="1">Babe33</strain>
    </source>
</reference>
<evidence type="ECO:0000313" key="2">
    <source>
        <dbReference type="Proteomes" id="UP001143910"/>
    </source>
</evidence>
<organism evidence="1 2">
    <name type="scientific">Zarea fungicola</name>
    <dbReference type="NCBI Taxonomy" id="93591"/>
    <lineage>
        <taxon>Eukaryota</taxon>
        <taxon>Fungi</taxon>
        <taxon>Dikarya</taxon>
        <taxon>Ascomycota</taxon>
        <taxon>Pezizomycotina</taxon>
        <taxon>Sordariomycetes</taxon>
        <taxon>Hypocreomycetidae</taxon>
        <taxon>Hypocreales</taxon>
        <taxon>Cordycipitaceae</taxon>
        <taxon>Zarea</taxon>
    </lineage>
</organism>
<dbReference type="EMBL" id="JANJQO010000169">
    <property type="protein sequence ID" value="KAJ2980840.1"/>
    <property type="molecule type" value="Genomic_DNA"/>
</dbReference>
<dbReference type="Proteomes" id="UP001143910">
    <property type="component" value="Unassembled WGS sequence"/>
</dbReference>
<sequence>MPELLPVKGNHYLWTYVPSLPAAATFTLLFAVATVWVIYRTLKTRTWFSIPFVVGGLFEVVGYVARIVARSHTNKKAPFIVQTILILVAPALFAASIYMTLGRLIRNVRGEKYSVIPVRWLTTIFVSGDVLSFLVQSAGGGFLANSNANPKIGQNFILVGLFIQVIMFGVFAIVAIILHVRLRRSSSLAPVPWGKTMVMLYLVSGAIMFRSLFRVTAYIMGTTGYLLRNEWPFYAFDAMPMTVTMVIYAFWYPSKSVVAEAKWNNEQINLAMPLNGTATDSGV</sequence>
<name>A0ACC1NNC2_9HYPO</name>
<keyword evidence="2" id="KW-1185">Reference proteome</keyword>
<gene>
    <name evidence="1" type="ORF">NQ176_g2397</name>
</gene>
<evidence type="ECO:0000313" key="1">
    <source>
        <dbReference type="EMBL" id="KAJ2980840.1"/>
    </source>
</evidence>
<proteinExistence type="predicted"/>
<protein>
    <submittedName>
        <fullName evidence="1">Uncharacterized protein</fullName>
    </submittedName>
</protein>
<comment type="caution">
    <text evidence="1">The sequence shown here is derived from an EMBL/GenBank/DDBJ whole genome shotgun (WGS) entry which is preliminary data.</text>
</comment>